<dbReference type="AlphaFoldDB" id="E9DAS5"/>
<dbReference type="EMBL" id="GL636497">
    <property type="protein sequence ID" value="EFW16411.1"/>
    <property type="molecule type" value="Genomic_DNA"/>
</dbReference>
<evidence type="ECO:0000313" key="2">
    <source>
        <dbReference type="EMBL" id="EFW16411.1"/>
    </source>
</evidence>
<dbReference type="OMA" id="HAGHHCI"/>
<evidence type="ECO:0000313" key="3">
    <source>
        <dbReference type="Proteomes" id="UP000002497"/>
    </source>
</evidence>
<name>E9DAS5_COCPS</name>
<accession>E9DAS5</accession>
<feature type="coiled-coil region" evidence="1">
    <location>
        <begin position="106"/>
        <end position="139"/>
    </location>
</feature>
<gene>
    <name evidence="2" type="ORF">CPSG_06927</name>
</gene>
<proteinExistence type="predicted"/>
<protein>
    <submittedName>
        <fullName evidence="2">Uncharacterized protein</fullName>
    </submittedName>
</protein>
<reference evidence="3" key="1">
    <citation type="journal article" date="2010" name="Genome Res.">
        <title>Population genomic sequencing of Coccidioides fungi reveals recent hybridization and transposon control.</title>
        <authorList>
            <person name="Neafsey D.E."/>
            <person name="Barker B.M."/>
            <person name="Sharpton T.J."/>
            <person name="Stajich J.E."/>
            <person name="Park D.J."/>
            <person name="Whiston E."/>
            <person name="Hung C.-Y."/>
            <person name="McMahan C."/>
            <person name="White J."/>
            <person name="Sykes S."/>
            <person name="Heiman D."/>
            <person name="Young S."/>
            <person name="Zeng Q."/>
            <person name="Abouelleil A."/>
            <person name="Aftuck L."/>
            <person name="Bessette D."/>
            <person name="Brown A."/>
            <person name="FitzGerald M."/>
            <person name="Lui A."/>
            <person name="Macdonald J.P."/>
            <person name="Priest M."/>
            <person name="Orbach M.J."/>
            <person name="Galgiani J.N."/>
            <person name="Kirkland T.N."/>
            <person name="Cole G.T."/>
            <person name="Birren B.W."/>
            <person name="Henn M.R."/>
            <person name="Taylor J.W."/>
            <person name="Rounsley S.D."/>
        </authorList>
    </citation>
    <scope>NUCLEOTIDE SEQUENCE [LARGE SCALE GENOMIC DNA]</scope>
    <source>
        <strain evidence="3">RMSCC 757 / Silveira</strain>
    </source>
</reference>
<evidence type="ECO:0000256" key="1">
    <source>
        <dbReference type="SAM" id="Coils"/>
    </source>
</evidence>
<keyword evidence="1" id="KW-0175">Coiled coil</keyword>
<keyword evidence="3" id="KW-1185">Reference proteome</keyword>
<organism evidence="3">
    <name type="scientific">Coccidioides posadasii (strain RMSCC 757 / Silveira)</name>
    <name type="common">Valley fever fungus</name>
    <dbReference type="NCBI Taxonomy" id="443226"/>
    <lineage>
        <taxon>Eukaryota</taxon>
        <taxon>Fungi</taxon>
        <taxon>Dikarya</taxon>
        <taxon>Ascomycota</taxon>
        <taxon>Pezizomycotina</taxon>
        <taxon>Eurotiomycetes</taxon>
        <taxon>Eurotiomycetidae</taxon>
        <taxon>Onygenales</taxon>
        <taxon>Onygenaceae</taxon>
        <taxon>Coccidioides</taxon>
    </lineage>
</organism>
<reference evidence="3" key="2">
    <citation type="submission" date="2010-03" db="EMBL/GenBank/DDBJ databases">
        <title>The genome sequence of Coccidioides posadasii strain Silveira.</title>
        <authorList>
            <consortium name="The Broad Institute Genome Sequencing Center for Infectious Disease"/>
            <person name="Neafsey D."/>
            <person name="Orbach M."/>
            <person name="Henn M.R."/>
            <person name="Cole G.T."/>
            <person name="Galgiani J."/>
            <person name="Gardner M.J."/>
            <person name="Kirkland T.N."/>
            <person name="Taylor J.W."/>
            <person name="Young S.K."/>
            <person name="Zeng Q."/>
            <person name="Koehrsen M."/>
            <person name="Alvarado L."/>
            <person name="Berlin A."/>
            <person name="Borenstein D."/>
            <person name="Chapman S.B."/>
            <person name="Chen Z."/>
            <person name="Engels R."/>
            <person name="Freedman E."/>
            <person name="Gellesch M."/>
            <person name="Goldberg J."/>
            <person name="Griggs A."/>
            <person name="Gujja S."/>
            <person name="Heilman E."/>
            <person name="Heiman D."/>
            <person name="Howarth C."/>
            <person name="Jen D."/>
            <person name="Larson L."/>
            <person name="Mehta T."/>
            <person name="Neiman D."/>
            <person name="Park D."/>
            <person name="Pearson M."/>
            <person name="Richards J."/>
            <person name="Roberts A."/>
            <person name="Saif S."/>
            <person name="Shea T."/>
            <person name="Shenoy N."/>
            <person name="Sisk P."/>
            <person name="Stolte C."/>
            <person name="Sykes S."/>
            <person name="Walk T."/>
            <person name="White J."/>
            <person name="Yandava C."/>
            <person name="Haas B."/>
            <person name="Nusbaum C."/>
            <person name="Birren B."/>
        </authorList>
    </citation>
    <scope>NUCLEOTIDE SEQUENCE [LARGE SCALE GENOMIC DNA]</scope>
    <source>
        <strain evidence="3">RMSCC 757 / Silveira</strain>
    </source>
</reference>
<dbReference type="Proteomes" id="UP000002497">
    <property type="component" value="Unassembled WGS sequence"/>
</dbReference>
<dbReference type="HOGENOM" id="CLU_1481846_0_0_1"/>
<dbReference type="VEuPathDB" id="FungiDB:CPSG_06927"/>
<sequence length="182" mass="20535">MSSASNIHKNNLLFAIKQSRFIMLSPCSQCFSLDKTYLQSSHSSQCSKYVHAGHHCIHNNGSSTANWQKLFEAQDKLEYVKQETLSYLLHLQKQKKLLHNQTGKFLESESKSMEDLKHLKKKKQKRVAEQAEIQNLLASLNNFSFSGSLPVVSNSFINALLRVVSSSGISCPGPRFLSQFLS</sequence>